<dbReference type="SUPFAM" id="SSF109854">
    <property type="entry name" value="DinB/YfiT-like putative metalloenzymes"/>
    <property type="match status" value="1"/>
</dbReference>
<dbReference type="Gene3D" id="1.20.120.450">
    <property type="entry name" value="dinb family like domain"/>
    <property type="match status" value="1"/>
</dbReference>
<reference evidence="2 3" key="1">
    <citation type="submission" date="2021-01" db="EMBL/GenBank/DDBJ databases">
        <title>Whole genome shotgun sequence of Actinoplanes couchii NBRC 106145.</title>
        <authorList>
            <person name="Komaki H."/>
            <person name="Tamura T."/>
        </authorList>
    </citation>
    <scope>NUCLEOTIDE SEQUENCE [LARGE SCALE GENOMIC DNA]</scope>
    <source>
        <strain evidence="2 3">NBRC 106145</strain>
    </source>
</reference>
<feature type="domain" description="DinB-like" evidence="1">
    <location>
        <begin position="95"/>
        <end position="239"/>
    </location>
</feature>
<protein>
    <recommendedName>
        <fullName evidence="1">DinB-like domain-containing protein</fullName>
    </recommendedName>
</protein>
<evidence type="ECO:0000313" key="3">
    <source>
        <dbReference type="Proteomes" id="UP000612282"/>
    </source>
</evidence>
<proteinExistence type="predicted"/>
<dbReference type="InterPro" id="IPR034660">
    <property type="entry name" value="DinB/YfiT-like"/>
</dbReference>
<dbReference type="InterPro" id="IPR024775">
    <property type="entry name" value="DinB-like"/>
</dbReference>
<dbReference type="SUPFAM" id="SSF141571">
    <property type="entry name" value="Pentapeptide repeat-like"/>
    <property type="match status" value="1"/>
</dbReference>
<dbReference type="EMBL" id="BOMG01000097">
    <property type="protein sequence ID" value="GID59463.1"/>
    <property type="molecule type" value="Genomic_DNA"/>
</dbReference>
<evidence type="ECO:0000313" key="2">
    <source>
        <dbReference type="EMBL" id="GID59463.1"/>
    </source>
</evidence>
<dbReference type="Pfam" id="PF12867">
    <property type="entry name" value="DinB_2"/>
    <property type="match status" value="1"/>
</dbReference>
<name>A0ABQ3XLV1_9ACTN</name>
<gene>
    <name evidence="2" type="ORF">Aco03nite_078670</name>
</gene>
<dbReference type="Proteomes" id="UP000612282">
    <property type="component" value="Unassembled WGS sequence"/>
</dbReference>
<sequence>MVVGDFTFSDQDMSGASFRMVSLRGARMKGVDLRGLKVTDAWLADVDIDGELDSVRINGVDVVPLIEAELDRRYPQRALMRPTDADGFRRAWAVLEGLWEQTIDRARGLDEALVHERVGGEWSFVETLRHLNFATDAWARRAVQGEVIPWNRWDLPHDEMPDTPGVPRDRSARPSLDAILEVRAGRVAGVRELLAGLSDEQLASMTTPVDGPGYPEPRSYPVIRCLGAVVSETWQHRLYAERDLDVLTGR</sequence>
<keyword evidence="3" id="KW-1185">Reference proteome</keyword>
<dbReference type="Gene3D" id="2.160.20.80">
    <property type="entry name" value="E3 ubiquitin-protein ligase SopA"/>
    <property type="match status" value="1"/>
</dbReference>
<evidence type="ECO:0000259" key="1">
    <source>
        <dbReference type="Pfam" id="PF12867"/>
    </source>
</evidence>
<organism evidence="2 3">
    <name type="scientific">Actinoplanes couchii</name>
    <dbReference type="NCBI Taxonomy" id="403638"/>
    <lineage>
        <taxon>Bacteria</taxon>
        <taxon>Bacillati</taxon>
        <taxon>Actinomycetota</taxon>
        <taxon>Actinomycetes</taxon>
        <taxon>Micromonosporales</taxon>
        <taxon>Micromonosporaceae</taxon>
        <taxon>Actinoplanes</taxon>
    </lineage>
</organism>
<accession>A0ABQ3XLV1</accession>
<comment type="caution">
    <text evidence="2">The sequence shown here is derived from an EMBL/GenBank/DDBJ whole genome shotgun (WGS) entry which is preliminary data.</text>
</comment>